<organism evidence="7 8">
    <name type="scientific">Demequina zhanjiangensis</name>
    <dbReference type="NCBI Taxonomy" id="3051659"/>
    <lineage>
        <taxon>Bacteria</taxon>
        <taxon>Bacillati</taxon>
        <taxon>Actinomycetota</taxon>
        <taxon>Actinomycetes</taxon>
        <taxon>Micrococcales</taxon>
        <taxon>Demequinaceae</taxon>
        <taxon>Demequina</taxon>
    </lineage>
</organism>
<feature type="active site" description="Nucleophile" evidence="5">
    <location>
        <position position="389"/>
    </location>
</feature>
<evidence type="ECO:0000313" key="7">
    <source>
        <dbReference type="EMBL" id="MDN4473326.1"/>
    </source>
</evidence>
<feature type="binding site" evidence="5">
    <location>
        <position position="293"/>
    </location>
    <ligand>
        <name>S-adenosyl-L-methionine</name>
        <dbReference type="ChEBI" id="CHEBI:59789"/>
    </ligand>
</feature>
<feature type="binding site" evidence="5">
    <location>
        <position position="320"/>
    </location>
    <ligand>
        <name>S-adenosyl-L-methionine</name>
        <dbReference type="ChEBI" id="CHEBI:59789"/>
    </ligand>
</feature>
<dbReference type="InterPro" id="IPR029063">
    <property type="entry name" value="SAM-dependent_MTases_sf"/>
</dbReference>
<accession>A0ABT8G2F3</accession>
<evidence type="ECO:0000256" key="4">
    <source>
        <dbReference type="ARBA" id="ARBA00022884"/>
    </source>
</evidence>
<dbReference type="CDD" id="cd02440">
    <property type="entry name" value="AdoMet_MTases"/>
    <property type="match status" value="1"/>
</dbReference>
<dbReference type="InterPro" id="IPR023267">
    <property type="entry name" value="RCMT"/>
</dbReference>
<comment type="similarity">
    <text evidence="5">Belongs to the class I-like SAM-binding methyltransferase superfamily. RsmB/NOP family.</text>
</comment>
<keyword evidence="3 5" id="KW-0949">S-adenosyl-L-methionine</keyword>
<dbReference type="InterPro" id="IPR035926">
    <property type="entry name" value="NusB-like_sf"/>
</dbReference>
<evidence type="ECO:0000259" key="6">
    <source>
        <dbReference type="PROSITE" id="PS51686"/>
    </source>
</evidence>
<evidence type="ECO:0000256" key="2">
    <source>
        <dbReference type="ARBA" id="ARBA00022679"/>
    </source>
</evidence>
<dbReference type="RefSeq" id="WP_301128744.1">
    <property type="nucleotide sequence ID" value="NZ_JAUHPV010000005.1"/>
</dbReference>
<keyword evidence="1 5" id="KW-0489">Methyltransferase</keyword>
<feature type="domain" description="SAM-dependent MTase RsmB/NOP-type" evidence="6">
    <location>
        <begin position="162"/>
        <end position="452"/>
    </location>
</feature>
<comment type="caution">
    <text evidence="7">The sequence shown here is derived from an EMBL/GenBank/DDBJ whole genome shotgun (WGS) entry which is preliminary data.</text>
</comment>
<dbReference type="Pfam" id="PF01029">
    <property type="entry name" value="NusB"/>
    <property type="match status" value="1"/>
</dbReference>
<keyword evidence="2 5" id="KW-0808">Transferase</keyword>
<dbReference type="SUPFAM" id="SSF48013">
    <property type="entry name" value="NusB-like"/>
    <property type="match status" value="1"/>
</dbReference>
<feature type="binding site" evidence="5">
    <location>
        <begin position="268"/>
        <end position="274"/>
    </location>
    <ligand>
        <name>S-adenosyl-L-methionine</name>
        <dbReference type="ChEBI" id="CHEBI:59789"/>
    </ligand>
</feature>
<dbReference type="InterPro" id="IPR049560">
    <property type="entry name" value="MeTrfase_RsmB-F_NOP2_cat"/>
</dbReference>
<keyword evidence="4 5" id="KW-0694">RNA-binding</keyword>
<dbReference type="PRINTS" id="PR02008">
    <property type="entry name" value="RCMTFAMILY"/>
</dbReference>
<evidence type="ECO:0000256" key="3">
    <source>
        <dbReference type="ARBA" id="ARBA00022691"/>
    </source>
</evidence>
<reference evidence="7" key="1">
    <citation type="submission" date="2023-06" db="EMBL/GenBank/DDBJ databases">
        <title>SYSU T00b26.</title>
        <authorList>
            <person name="Gao L."/>
            <person name="Fang B.-Z."/>
            <person name="Li W.-J."/>
        </authorList>
    </citation>
    <scope>NUCLEOTIDE SEQUENCE</scope>
    <source>
        <strain evidence="7">SYSU T00b26</strain>
    </source>
</reference>
<evidence type="ECO:0000313" key="8">
    <source>
        <dbReference type="Proteomes" id="UP001172738"/>
    </source>
</evidence>
<protein>
    <submittedName>
        <fullName evidence="7">Transcription antitermination factor NusB</fullName>
    </submittedName>
</protein>
<name>A0ABT8G2F3_9MICO</name>
<sequence>MSRQDPARLAALECVEAVDADGGYANLVMPRILAAHRLSGRDAGFATELAYGALRMHGLYDAIIAKAAGRPIGKVDPAVRRILWLGVHQLLGMRVPSHAAVSETVSLARGRVGVGPSKFVNAVLRRVSEATREAWIARVAPGSGRDAVALRESHPAWVAAELERALAADGRRGELAALLEADNAPARVTLVARPGLADPDELMDEVPGAVRAAYAPTAVVLAEGGEPGAVAAVRERRAAVQDEGSQVVASALVAVDGVQEGERWLDLCAGPGGKTALLGAFAAPKAATLDAVELHEHRARLVEDSVKAVPAGTVAVSVGDGTTWGEPGAYDRVLLDAPCTGLGALRRRPEARWRKSKEDLADLEDLQARLLERALTLVKPGGLVAYVTCSPLVGETHDVVAGARGATQLDARDAVARATATAPDQWGAGPHVQLWTHAHGTDSMFLALLRRDEE</sequence>
<dbReference type="SUPFAM" id="SSF53335">
    <property type="entry name" value="S-adenosyl-L-methionine-dependent methyltransferases"/>
    <property type="match status" value="1"/>
</dbReference>
<dbReference type="Pfam" id="PF01189">
    <property type="entry name" value="Methyltr_RsmB-F"/>
    <property type="match status" value="1"/>
</dbReference>
<evidence type="ECO:0000256" key="5">
    <source>
        <dbReference type="PROSITE-ProRule" id="PRU01023"/>
    </source>
</evidence>
<keyword evidence="8" id="KW-1185">Reference proteome</keyword>
<feature type="binding site" evidence="5">
    <location>
        <position position="336"/>
    </location>
    <ligand>
        <name>S-adenosyl-L-methionine</name>
        <dbReference type="ChEBI" id="CHEBI:59789"/>
    </ligand>
</feature>
<dbReference type="Gene3D" id="3.40.50.150">
    <property type="entry name" value="Vaccinia Virus protein VP39"/>
    <property type="match status" value="1"/>
</dbReference>
<proteinExistence type="inferred from homology"/>
<evidence type="ECO:0000256" key="1">
    <source>
        <dbReference type="ARBA" id="ARBA00022603"/>
    </source>
</evidence>
<dbReference type="PANTHER" id="PTHR22807:SF53">
    <property type="entry name" value="RIBOSOMAL RNA SMALL SUBUNIT METHYLTRANSFERASE B-RELATED"/>
    <property type="match status" value="1"/>
</dbReference>
<dbReference type="Proteomes" id="UP001172738">
    <property type="component" value="Unassembled WGS sequence"/>
</dbReference>
<dbReference type="PROSITE" id="PS51686">
    <property type="entry name" value="SAM_MT_RSMB_NOP"/>
    <property type="match status" value="1"/>
</dbReference>
<dbReference type="InterPro" id="IPR006027">
    <property type="entry name" value="NusB_RsmB_TIM44"/>
</dbReference>
<dbReference type="Gene3D" id="1.10.940.10">
    <property type="entry name" value="NusB-like"/>
    <property type="match status" value="1"/>
</dbReference>
<dbReference type="EMBL" id="JAUHPV010000005">
    <property type="protein sequence ID" value="MDN4473326.1"/>
    <property type="molecule type" value="Genomic_DNA"/>
</dbReference>
<dbReference type="InterPro" id="IPR001678">
    <property type="entry name" value="MeTrfase_RsmB-F_NOP2_dom"/>
</dbReference>
<dbReference type="PANTHER" id="PTHR22807">
    <property type="entry name" value="NOP2 YEAST -RELATED NOL1/NOP2/FMU SUN DOMAIN-CONTAINING"/>
    <property type="match status" value="1"/>
</dbReference>
<gene>
    <name evidence="7" type="ORF">QQX04_10020</name>
</gene>